<feature type="region of interest" description="Disordered" evidence="4">
    <location>
        <begin position="458"/>
        <end position="493"/>
    </location>
</feature>
<dbReference type="PANTHER" id="PTHR48046">
    <property type="entry name" value="UDP-GLYCOSYLTRANSFERASE 72E1"/>
    <property type="match status" value="1"/>
</dbReference>
<evidence type="ECO:0000256" key="4">
    <source>
        <dbReference type="SAM" id="MobiDB-lite"/>
    </source>
</evidence>
<dbReference type="FunFam" id="3.40.50.2000:FF:000054">
    <property type="entry name" value="Glycosyltransferase"/>
    <property type="match status" value="2"/>
</dbReference>
<evidence type="ECO:0000313" key="5">
    <source>
        <dbReference type="EMBL" id="KAK9202232.1"/>
    </source>
</evidence>
<evidence type="ECO:0000256" key="3">
    <source>
        <dbReference type="ARBA" id="ARBA00022679"/>
    </source>
</evidence>
<feature type="compositionally biased region" description="Basic and acidic residues" evidence="4">
    <location>
        <begin position="460"/>
        <end position="483"/>
    </location>
</feature>
<accession>A0AAP0MCX5</accession>
<evidence type="ECO:0008006" key="7">
    <source>
        <dbReference type="Google" id="ProtNLM"/>
    </source>
</evidence>
<dbReference type="FunFam" id="3.40.50.2000:FF:000051">
    <property type="entry name" value="Glycosyltransferase"/>
    <property type="match status" value="2"/>
</dbReference>
<dbReference type="Pfam" id="PF00201">
    <property type="entry name" value="UDPGT"/>
    <property type="match status" value="2"/>
</dbReference>
<dbReference type="InterPro" id="IPR002213">
    <property type="entry name" value="UDP_glucos_trans"/>
</dbReference>
<evidence type="ECO:0000256" key="2">
    <source>
        <dbReference type="ARBA" id="ARBA00022676"/>
    </source>
</evidence>
<organism evidence="5 6">
    <name type="scientific">Citrus x changshan-huyou</name>
    <dbReference type="NCBI Taxonomy" id="2935761"/>
    <lineage>
        <taxon>Eukaryota</taxon>
        <taxon>Viridiplantae</taxon>
        <taxon>Streptophyta</taxon>
        <taxon>Embryophyta</taxon>
        <taxon>Tracheophyta</taxon>
        <taxon>Spermatophyta</taxon>
        <taxon>Magnoliopsida</taxon>
        <taxon>eudicotyledons</taxon>
        <taxon>Gunneridae</taxon>
        <taxon>Pentapetalae</taxon>
        <taxon>rosids</taxon>
        <taxon>malvids</taxon>
        <taxon>Sapindales</taxon>
        <taxon>Rutaceae</taxon>
        <taxon>Aurantioideae</taxon>
        <taxon>Citrus</taxon>
    </lineage>
</organism>
<reference evidence="5 6" key="1">
    <citation type="submission" date="2024-05" db="EMBL/GenBank/DDBJ databases">
        <title>Haplotype-resolved chromosome-level genome assembly of Huyou (Citrus changshanensis).</title>
        <authorList>
            <person name="Miao C."/>
            <person name="Chen W."/>
            <person name="Wu Y."/>
            <person name="Wang L."/>
            <person name="Zhao S."/>
            <person name="Grierson D."/>
            <person name="Xu C."/>
            <person name="Chen K."/>
        </authorList>
    </citation>
    <scope>NUCLEOTIDE SEQUENCE [LARGE SCALE GENOMIC DNA]</scope>
    <source>
        <strain evidence="5">01-14</strain>
        <tissue evidence="5">Leaf</tissue>
    </source>
</reference>
<dbReference type="GO" id="GO:0008194">
    <property type="term" value="F:UDP-glycosyltransferase activity"/>
    <property type="evidence" value="ECO:0007669"/>
    <property type="project" value="InterPro"/>
</dbReference>
<dbReference type="Gene3D" id="3.40.50.2000">
    <property type="entry name" value="Glycogen Phosphorylase B"/>
    <property type="match status" value="4"/>
</dbReference>
<keyword evidence="3" id="KW-0808">Transferase</keyword>
<protein>
    <recommendedName>
        <fullName evidence="7">Hydroquinone glucosyltransferase</fullName>
    </recommendedName>
</protein>
<comment type="caution">
    <text evidence="5">The sequence shown here is derived from an EMBL/GenBank/DDBJ whole genome shotgun (WGS) entry which is preliminary data.</text>
</comment>
<dbReference type="EMBL" id="JBCGBO010000005">
    <property type="protein sequence ID" value="KAK9202232.1"/>
    <property type="molecule type" value="Genomic_DNA"/>
</dbReference>
<dbReference type="PANTHER" id="PTHR48046:SF6">
    <property type="entry name" value="GLYCOSYLTRANSFERASE"/>
    <property type="match status" value="1"/>
</dbReference>
<dbReference type="PROSITE" id="PS00375">
    <property type="entry name" value="UDPGT"/>
    <property type="match status" value="2"/>
</dbReference>
<keyword evidence="2" id="KW-0328">Glycosyltransferase</keyword>
<dbReference type="SUPFAM" id="SSF53756">
    <property type="entry name" value="UDP-Glycosyltransferase/glycogen phosphorylase"/>
    <property type="match status" value="2"/>
</dbReference>
<proteinExistence type="inferred from homology"/>
<evidence type="ECO:0000313" key="6">
    <source>
        <dbReference type="Proteomes" id="UP001428341"/>
    </source>
</evidence>
<dbReference type="InterPro" id="IPR035595">
    <property type="entry name" value="UDP_glycos_trans_CS"/>
</dbReference>
<evidence type="ECO:0000256" key="1">
    <source>
        <dbReference type="ARBA" id="ARBA00009995"/>
    </source>
</evidence>
<name>A0AAP0MCX5_9ROSI</name>
<dbReference type="AlphaFoldDB" id="A0AAP0MCX5"/>
<comment type="similarity">
    <text evidence="1">Belongs to the UDP-glycosyltransferase family.</text>
</comment>
<gene>
    <name evidence="5" type="ORF">WN944_017442</name>
</gene>
<sequence length="978" mass="107958">MAQVKHHVACMPSPGMGHLIPHVELAKQLVLRHDISVTFLVPTIGPPSKAITSVLQGLPEHINHVLLPPVNFEEDVKAEIQIVLAIKRSLSSVRDVFKSLVASTHLMALVVDPFGTDAFDVAREFYVPSYVYFLTNALSLSLLHYMPKLDEVISCEVRDMQEPLKLPGFTIPIHGRDFPDPLQDRKNDAYRFMIQIRKRYSLADGILINTFMELEPGVIKALQEEPSMRSIYPIGPIIRTVSDGELVDGSESDQCMCIRWLDNQASGSVLFVSFGSGGTLSYDQLEELALGLELSEQQFLWVVKSPDDKSASGSFFDVHSKTDPFGFLPTGFLDRTKEQGLVVPSWAPQVEVLGHPSTGGFLTHCGWNSTLESIVHGVPLIAWPLYAEQRLNAVLLSEDLNVALRPPENENGLIRREEIAKVIKGLMHGEEGVIIRDRMNRLKDAAAAARLIIVNDDEEGNKPDAENAQRTNQDRPCTKEKYSVGKLKSTGTNSNTMEQTLQAQAAPHIVLLPSPGMGHLIPLIEFAKRLVHRHHFLVTFFIPTDGPPSEAQKSTLESLPSSINSVFLPVSLNDVPEDARAETVISLTVLLSLPCLRQELTSLVAKATVAALVVDLFGTDAFDVAQEFNISPYIFYPSTAMCLSLFLHLEKLDQRVPRDCQYRDMSEPVQIPGCIPVHGRYLLDPVQDRKNEAYRWVLHHAKRYKLAEGIIVNSFMDLEGGALKALQHQDEPGKPPVYPVGPLVKKGSTAESKNEGCLKWLDDQPLGSVLFVSFGSGGTLSCEQMNELALGLEMSEQRFLWVVRSPNNVANSTFFSVNSHKDPYDFLPKGFLDRTKGRGLLVPSWAPQAQVLSHGSTGGFLCHCGWNSVLESVVNGVPLIAWPLYAEQKMNAVILTEDVKLALRPKANENGIVGRDEIAKVVKALMEGEQGKEVRNKMKDLKDAAAAVLSENGSSTKALSQLASKWNNNKGKPCSLQI</sequence>
<dbReference type="Proteomes" id="UP001428341">
    <property type="component" value="Unassembled WGS sequence"/>
</dbReference>
<dbReference type="CDD" id="cd03784">
    <property type="entry name" value="GT1_Gtf-like"/>
    <property type="match status" value="2"/>
</dbReference>
<keyword evidence="6" id="KW-1185">Reference proteome</keyword>